<organism evidence="2 3">
    <name type="scientific">Trichostrongylus colubriformis</name>
    <name type="common">Black scour worm</name>
    <dbReference type="NCBI Taxonomy" id="6319"/>
    <lineage>
        <taxon>Eukaryota</taxon>
        <taxon>Metazoa</taxon>
        <taxon>Ecdysozoa</taxon>
        <taxon>Nematoda</taxon>
        <taxon>Chromadorea</taxon>
        <taxon>Rhabditida</taxon>
        <taxon>Rhabditina</taxon>
        <taxon>Rhabditomorpha</taxon>
        <taxon>Strongyloidea</taxon>
        <taxon>Trichostrongylidae</taxon>
        <taxon>Trichostrongylus</taxon>
    </lineage>
</organism>
<evidence type="ECO:0000313" key="2">
    <source>
        <dbReference type="EMBL" id="KAK5967366.1"/>
    </source>
</evidence>
<reference evidence="2 3" key="1">
    <citation type="submission" date="2019-10" db="EMBL/GenBank/DDBJ databases">
        <title>Assembly and Annotation for the nematode Trichostrongylus colubriformis.</title>
        <authorList>
            <person name="Martin J."/>
        </authorList>
    </citation>
    <scope>NUCLEOTIDE SEQUENCE [LARGE SCALE GENOMIC DNA]</scope>
    <source>
        <strain evidence="2">G859</strain>
        <tissue evidence="2">Whole worm</tissue>
    </source>
</reference>
<feature type="region of interest" description="Disordered" evidence="1">
    <location>
        <begin position="23"/>
        <end position="98"/>
    </location>
</feature>
<dbReference type="EMBL" id="WIXE01022566">
    <property type="protein sequence ID" value="KAK5967366.1"/>
    <property type="molecule type" value="Genomic_DNA"/>
</dbReference>
<dbReference type="AlphaFoldDB" id="A0AAN8IBX4"/>
<proteinExistence type="predicted"/>
<gene>
    <name evidence="2" type="ORF">GCK32_020624</name>
</gene>
<protein>
    <submittedName>
        <fullName evidence="2">Uncharacterized protein</fullName>
    </submittedName>
</protein>
<sequence length="98" mass="10662">MIAGHINYGPRLFCFLPKRHLYQPHSDPLNGHTETDPRESDTDTESEECGESTLDRSKRESSGDCEAETASRDTTGTESKADEATSGAVSSEPLAMKS</sequence>
<keyword evidence="3" id="KW-1185">Reference proteome</keyword>
<evidence type="ECO:0000256" key="1">
    <source>
        <dbReference type="SAM" id="MobiDB-lite"/>
    </source>
</evidence>
<accession>A0AAN8IBX4</accession>
<evidence type="ECO:0000313" key="3">
    <source>
        <dbReference type="Proteomes" id="UP001331761"/>
    </source>
</evidence>
<dbReference type="Proteomes" id="UP001331761">
    <property type="component" value="Unassembled WGS sequence"/>
</dbReference>
<comment type="caution">
    <text evidence="2">The sequence shown here is derived from an EMBL/GenBank/DDBJ whole genome shotgun (WGS) entry which is preliminary data.</text>
</comment>
<feature type="compositionally biased region" description="Basic and acidic residues" evidence="1">
    <location>
        <begin position="53"/>
        <end position="62"/>
    </location>
</feature>
<name>A0AAN8IBX4_TRICO</name>